<proteinExistence type="predicted"/>
<dbReference type="PANTHER" id="PTHR13439">
    <property type="entry name" value="CT120 PROTEIN"/>
    <property type="match status" value="1"/>
</dbReference>
<evidence type="ECO:0000313" key="8">
    <source>
        <dbReference type="EMBL" id="CAK8689636.1"/>
    </source>
</evidence>
<comment type="subcellular location">
    <subcellularLocation>
        <location evidence="1">Membrane</location>
        <topology evidence="1">Multi-pass membrane protein</topology>
    </subcellularLocation>
</comment>
<evidence type="ECO:0000256" key="4">
    <source>
        <dbReference type="ARBA" id="ARBA00023136"/>
    </source>
</evidence>
<organism evidence="8 9">
    <name type="scientific">Clavelina lepadiformis</name>
    <name type="common">Light-bulb sea squirt</name>
    <name type="synonym">Ascidia lepadiformis</name>
    <dbReference type="NCBI Taxonomy" id="159417"/>
    <lineage>
        <taxon>Eukaryota</taxon>
        <taxon>Metazoa</taxon>
        <taxon>Chordata</taxon>
        <taxon>Tunicata</taxon>
        <taxon>Ascidiacea</taxon>
        <taxon>Aplousobranchia</taxon>
        <taxon>Clavelinidae</taxon>
        <taxon>Clavelina</taxon>
    </lineage>
</organism>
<accession>A0ABP0GCY2</accession>
<gene>
    <name evidence="8" type="ORF">CVLEPA_LOCUS21609</name>
</gene>
<dbReference type="InterPro" id="IPR050846">
    <property type="entry name" value="TLCD"/>
</dbReference>
<keyword evidence="9" id="KW-1185">Reference proteome</keyword>
<reference evidence="8 9" key="1">
    <citation type="submission" date="2024-02" db="EMBL/GenBank/DDBJ databases">
        <authorList>
            <person name="Daric V."/>
            <person name="Darras S."/>
        </authorList>
    </citation>
    <scope>NUCLEOTIDE SEQUENCE [LARGE SCALE GENOMIC DNA]</scope>
</reference>
<evidence type="ECO:0000256" key="6">
    <source>
        <dbReference type="SAM" id="Phobius"/>
    </source>
</evidence>
<feature type="domain" description="TLC" evidence="7">
    <location>
        <begin position="1"/>
        <end position="105"/>
    </location>
</feature>
<dbReference type="PANTHER" id="PTHR13439:SF0">
    <property type="entry name" value="TOPOISOMERASE I DAMAGE AFFECTED PROTEIN 4"/>
    <property type="match status" value="1"/>
</dbReference>
<evidence type="ECO:0000259" key="7">
    <source>
        <dbReference type="PROSITE" id="PS50922"/>
    </source>
</evidence>
<protein>
    <recommendedName>
        <fullName evidence="7">TLC domain-containing protein</fullName>
    </recommendedName>
</protein>
<keyword evidence="4 5" id="KW-0472">Membrane</keyword>
<evidence type="ECO:0000256" key="1">
    <source>
        <dbReference type="ARBA" id="ARBA00004141"/>
    </source>
</evidence>
<evidence type="ECO:0000256" key="2">
    <source>
        <dbReference type="ARBA" id="ARBA00022692"/>
    </source>
</evidence>
<keyword evidence="3 6" id="KW-1133">Transmembrane helix</keyword>
<evidence type="ECO:0000313" key="9">
    <source>
        <dbReference type="Proteomes" id="UP001642483"/>
    </source>
</evidence>
<dbReference type="InterPro" id="IPR006634">
    <property type="entry name" value="TLC-dom"/>
</dbReference>
<dbReference type="Pfam" id="PF03798">
    <property type="entry name" value="TRAM_LAG1_CLN8"/>
    <property type="match status" value="1"/>
</dbReference>
<sequence length="105" mass="12063">MSSSFEAAGGSWTLCFHHVGSIYAYSLAIRNGVLLYFANFRLLAEISTPFVNARWCLATLNMKDNKLYFINGVLMAAVFFLCRIAIMPFFYYMAWQVISTESYQR</sequence>
<evidence type="ECO:0000256" key="3">
    <source>
        <dbReference type="ARBA" id="ARBA00022989"/>
    </source>
</evidence>
<comment type="caution">
    <text evidence="8">The sequence shown here is derived from an EMBL/GenBank/DDBJ whole genome shotgun (WGS) entry which is preliminary data.</text>
</comment>
<feature type="transmembrane region" description="Helical" evidence="6">
    <location>
        <begin position="67"/>
        <end position="93"/>
    </location>
</feature>
<dbReference type="EMBL" id="CAWYQH010000108">
    <property type="protein sequence ID" value="CAK8689636.1"/>
    <property type="molecule type" value="Genomic_DNA"/>
</dbReference>
<keyword evidence="2 5" id="KW-0812">Transmembrane</keyword>
<name>A0ABP0GCY2_CLALP</name>
<dbReference type="PROSITE" id="PS50922">
    <property type="entry name" value="TLC"/>
    <property type="match status" value="1"/>
</dbReference>
<evidence type="ECO:0000256" key="5">
    <source>
        <dbReference type="PROSITE-ProRule" id="PRU00205"/>
    </source>
</evidence>
<dbReference type="Proteomes" id="UP001642483">
    <property type="component" value="Unassembled WGS sequence"/>
</dbReference>